<evidence type="ECO:0000313" key="2">
    <source>
        <dbReference type="EMBL" id="AWI03691.1"/>
    </source>
</evidence>
<protein>
    <submittedName>
        <fullName evidence="2">Uncharacterized protein</fullName>
    </submittedName>
</protein>
<gene>
    <name evidence="2" type="ORF">B9W14_04065</name>
</gene>
<proteinExistence type="predicted"/>
<dbReference type="OrthoDB" id="1798834at2"/>
<name>A0A2U8DMP5_9CLOT</name>
<reference evidence="3" key="1">
    <citation type="submission" date="2017-04" db="EMBL/GenBank/DDBJ databases">
        <authorList>
            <person name="Song Y."/>
            <person name="Cho B.-K."/>
        </authorList>
    </citation>
    <scope>NUCLEOTIDE SEQUENCE [LARGE SCALE GENOMIC DNA]</scope>
    <source>
        <strain evidence="3">SL1</strain>
    </source>
</reference>
<dbReference type="AlphaFoldDB" id="A0A2U8DMP5"/>
<feature type="coiled-coil region" evidence="1">
    <location>
        <begin position="26"/>
        <end position="72"/>
    </location>
</feature>
<dbReference type="EMBL" id="CP020953">
    <property type="protein sequence ID" value="AWI03691.1"/>
    <property type="molecule type" value="Genomic_DNA"/>
</dbReference>
<dbReference type="RefSeq" id="WP_052037775.1">
    <property type="nucleotide sequence ID" value="NZ_CP020953.1"/>
</dbReference>
<evidence type="ECO:0000313" key="3">
    <source>
        <dbReference type="Proteomes" id="UP000244910"/>
    </source>
</evidence>
<sequence>MIYEEDENLKKLQEELEWVKYRIKMLDIMERKLLEMKRIAQNAGNNISIKEREELNKKIKYLESQIKGIDEESRYI</sequence>
<accession>A0A2U8DMP5</accession>
<organism evidence="2 3">
    <name type="scientific">Clostridium drakei</name>
    <dbReference type="NCBI Taxonomy" id="332101"/>
    <lineage>
        <taxon>Bacteria</taxon>
        <taxon>Bacillati</taxon>
        <taxon>Bacillota</taxon>
        <taxon>Clostridia</taxon>
        <taxon>Eubacteriales</taxon>
        <taxon>Clostridiaceae</taxon>
        <taxon>Clostridium</taxon>
    </lineage>
</organism>
<dbReference type="Proteomes" id="UP000244910">
    <property type="component" value="Chromosome"/>
</dbReference>
<keyword evidence="3" id="KW-1185">Reference proteome</keyword>
<evidence type="ECO:0000256" key="1">
    <source>
        <dbReference type="SAM" id="Coils"/>
    </source>
</evidence>
<dbReference type="KEGG" id="cdrk:B9W14_04065"/>
<keyword evidence="1" id="KW-0175">Coiled coil</keyword>